<evidence type="ECO:0000256" key="6">
    <source>
        <dbReference type="ARBA" id="ARBA00022833"/>
    </source>
</evidence>
<comment type="subcellular location">
    <subcellularLocation>
        <location evidence="10">Membrane</location>
        <topology evidence="10">Single-pass type I membrane protein</topology>
    </subcellularLocation>
</comment>
<dbReference type="PANTHER" id="PTHR23036">
    <property type="entry name" value="CYTOKINE RECEPTOR"/>
    <property type="match status" value="1"/>
</dbReference>
<keyword evidence="4 10" id="KW-0732">Signal</keyword>
<dbReference type="Pfam" id="PF00041">
    <property type="entry name" value="fn3"/>
    <property type="match status" value="1"/>
</dbReference>
<feature type="region of interest" description="Disordered" evidence="11">
    <location>
        <begin position="408"/>
        <end position="429"/>
    </location>
</feature>
<evidence type="ECO:0000256" key="10">
    <source>
        <dbReference type="RuleBase" id="RU365035"/>
    </source>
</evidence>
<evidence type="ECO:0000256" key="1">
    <source>
        <dbReference type="ARBA" id="ARBA00007885"/>
    </source>
</evidence>
<dbReference type="InterPro" id="IPR003961">
    <property type="entry name" value="FN3_dom"/>
</dbReference>
<evidence type="ECO:0000259" key="12">
    <source>
        <dbReference type="PROSITE" id="PS50853"/>
    </source>
</evidence>
<keyword evidence="10" id="KW-1133">Transmembrane helix</keyword>
<keyword evidence="9" id="KW-0325">Glycoprotein</keyword>
<evidence type="ECO:0000256" key="9">
    <source>
        <dbReference type="ARBA" id="ARBA00023180"/>
    </source>
</evidence>
<dbReference type="InterPro" id="IPR050379">
    <property type="entry name" value="Type-I_Cytokine_Rcpt"/>
</dbReference>
<comment type="function">
    <text evidence="10">This is a receptor for the anterior pituitary hormone prolactin.</text>
</comment>
<feature type="region of interest" description="Disordered" evidence="11">
    <location>
        <begin position="293"/>
        <end position="389"/>
    </location>
</feature>
<feature type="compositionally biased region" description="Basic and acidic residues" evidence="11">
    <location>
        <begin position="297"/>
        <end position="317"/>
    </location>
</feature>
<dbReference type="Proteomes" id="UP000314985">
    <property type="component" value="Chromosome 16"/>
</dbReference>
<comment type="domain">
    <text evidence="10">The box 1 motif is required for JAK interaction and/or activation.</text>
</comment>
<feature type="transmembrane region" description="Helical" evidence="10">
    <location>
        <begin position="205"/>
        <end position="226"/>
    </location>
</feature>
<dbReference type="PANTHER" id="PTHR23036:SF86">
    <property type="entry name" value="PROLACTIN RECEPTOR"/>
    <property type="match status" value="1"/>
</dbReference>
<evidence type="ECO:0000313" key="14">
    <source>
        <dbReference type="Proteomes" id="UP000314985"/>
    </source>
</evidence>
<dbReference type="GO" id="GO:0016020">
    <property type="term" value="C:membrane"/>
    <property type="evidence" value="ECO:0007669"/>
    <property type="project" value="UniProtKB-SubCell"/>
</dbReference>
<dbReference type="InterPro" id="IPR036116">
    <property type="entry name" value="FN3_sf"/>
</dbReference>
<feature type="compositionally biased region" description="Polar residues" evidence="11">
    <location>
        <begin position="363"/>
        <end position="373"/>
    </location>
</feature>
<dbReference type="GO" id="GO:0046872">
    <property type="term" value="F:metal ion binding"/>
    <property type="evidence" value="ECO:0007669"/>
    <property type="project" value="UniProtKB-KW"/>
</dbReference>
<comment type="subunit">
    <text evidence="10">Interacts with SMARCA1. Interacts with NEK3 and VAV2 and this interaction is prolactin-dependent.</text>
</comment>
<dbReference type="InterPro" id="IPR003528">
    <property type="entry name" value="Long_hematopoietin_rcpt_CS"/>
</dbReference>
<keyword evidence="10" id="KW-0472">Membrane</keyword>
<organism evidence="13 14">
    <name type="scientific">Sus scrofa</name>
    <name type="common">Pig</name>
    <dbReference type="NCBI Taxonomy" id="9823"/>
    <lineage>
        <taxon>Eukaryota</taxon>
        <taxon>Metazoa</taxon>
        <taxon>Chordata</taxon>
        <taxon>Craniata</taxon>
        <taxon>Vertebrata</taxon>
        <taxon>Euteleostomi</taxon>
        <taxon>Mammalia</taxon>
        <taxon>Eutheria</taxon>
        <taxon>Laurasiatheria</taxon>
        <taxon>Artiodactyla</taxon>
        <taxon>Suina</taxon>
        <taxon>Suidae</taxon>
        <taxon>Sus</taxon>
    </lineage>
</organism>
<dbReference type="SUPFAM" id="SSF49265">
    <property type="entry name" value="Fibronectin type III"/>
    <property type="match status" value="2"/>
</dbReference>
<evidence type="ECO:0000256" key="2">
    <source>
        <dbReference type="ARBA" id="ARBA00019818"/>
    </source>
</evidence>
<protein>
    <recommendedName>
        <fullName evidence="2 10">Prolactin receptor</fullName>
        <shortName evidence="10">PRL-R</shortName>
    </recommendedName>
</protein>
<feature type="region of interest" description="Disordered" evidence="11">
    <location>
        <begin position="514"/>
        <end position="539"/>
    </location>
</feature>
<dbReference type="PROSITE" id="PS01352">
    <property type="entry name" value="HEMATOPO_REC_L_F1"/>
    <property type="match status" value="1"/>
</dbReference>
<keyword evidence="6 10" id="KW-0862">Zinc</keyword>
<evidence type="ECO:0000256" key="8">
    <source>
        <dbReference type="ARBA" id="ARBA00023170"/>
    </source>
</evidence>
<accession>A0A4X1TEY4</accession>
<dbReference type="Gene3D" id="2.60.40.10">
    <property type="entry name" value="Immunoglobulins"/>
    <property type="match status" value="2"/>
</dbReference>
<dbReference type="CDD" id="cd00063">
    <property type="entry name" value="FN3"/>
    <property type="match status" value="1"/>
</dbReference>
<dbReference type="SMART" id="SM00060">
    <property type="entry name" value="FN3"/>
    <property type="match status" value="1"/>
</dbReference>
<evidence type="ECO:0000256" key="5">
    <source>
        <dbReference type="ARBA" id="ARBA00022737"/>
    </source>
</evidence>
<evidence type="ECO:0000256" key="4">
    <source>
        <dbReference type="ARBA" id="ARBA00022729"/>
    </source>
</evidence>
<feature type="compositionally biased region" description="Basic and acidic residues" evidence="11">
    <location>
        <begin position="409"/>
        <end position="428"/>
    </location>
</feature>
<proteinExistence type="inferred from homology"/>
<keyword evidence="10" id="KW-0812">Transmembrane</keyword>
<dbReference type="PROSITE" id="PS50853">
    <property type="entry name" value="FN3"/>
    <property type="match status" value="1"/>
</dbReference>
<gene>
    <name evidence="10" type="primary">PRLR</name>
</gene>
<keyword evidence="7 10" id="KW-1015">Disulfide bond</keyword>
<keyword evidence="8 10" id="KW-0675">Receptor</keyword>
<evidence type="ECO:0000256" key="11">
    <source>
        <dbReference type="SAM" id="MobiDB-lite"/>
    </source>
</evidence>
<reference evidence="13 14" key="1">
    <citation type="submission" date="2017-08" db="EMBL/GenBank/DDBJ databases">
        <title>USMARCv1.0.</title>
        <authorList>
            <person name="Hannum G.I."/>
            <person name="Koren S."/>
            <person name="Schroeder S.G."/>
            <person name="Chin S.C."/>
            <person name="Nonneman D.J."/>
            <person name="Becker S.A."/>
            <person name="Rosen B.D."/>
            <person name="Bickhart D.M."/>
            <person name="Putnam N.H."/>
            <person name="Green R.E."/>
            <person name="Tuggle C.K."/>
            <person name="Liu H."/>
            <person name="Rohrer G.A."/>
            <person name="Warr A."/>
            <person name="Hall R."/>
            <person name="Kim K."/>
            <person name="Hume D.A."/>
            <person name="Talbot R."/>
            <person name="Chow W."/>
            <person name="Howe K."/>
            <person name="Schwartz A.S."/>
            <person name="Watson M."/>
            <person name="Archibald A.L."/>
            <person name="Phillippy A.M."/>
            <person name="Smith T.P.L."/>
        </authorList>
    </citation>
    <scope>NUCLEOTIDE SEQUENCE [LARGE SCALE GENOMIC DNA]</scope>
</reference>
<feature type="compositionally biased region" description="Basic and acidic residues" evidence="11">
    <location>
        <begin position="343"/>
        <end position="353"/>
    </location>
</feature>
<comment type="similarity">
    <text evidence="1 10">Belongs to the type I cytokine receptor family. Type 1 subfamily.</text>
</comment>
<dbReference type="GO" id="GO:0004896">
    <property type="term" value="F:cytokine receptor activity"/>
    <property type="evidence" value="ECO:0007669"/>
    <property type="project" value="InterPro"/>
</dbReference>
<name>A0A4X1TEY4_PIG</name>
<feature type="domain" description="Fibronectin type-III" evidence="12">
    <location>
        <begin position="97"/>
        <end position="197"/>
    </location>
</feature>
<dbReference type="Ensembl" id="ENSSSCT00070016100.1">
    <property type="protein sequence ID" value="ENSSSCP00070013329.1"/>
    <property type="gene ID" value="ENSSSCG00070008317.1"/>
</dbReference>
<comment type="domain">
    <text evidence="10">The WSXWS motif appears to be necessary for proper protein folding and thereby efficient intracellular transport and cell-surface receptor binding.</text>
</comment>
<keyword evidence="5" id="KW-0677">Repeat</keyword>
<evidence type="ECO:0000256" key="7">
    <source>
        <dbReference type="ARBA" id="ARBA00023157"/>
    </source>
</evidence>
<feature type="signal peptide" evidence="10">
    <location>
        <begin position="1"/>
        <end position="24"/>
    </location>
</feature>
<evidence type="ECO:0000313" key="13">
    <source>
        <dbReference type="Ensembl" id="ENSSSCP00070013329.1"/>
    </source>
</evidence>
<sequence>MKENVPSTVVFILLLFLNISLLNGQSPPGKPEIFKCRSPEKETFTYYKLRPNSCYFNKKHTSIWTIYIITVNATNQMGSSSSDPRYVDVTYIVEPDPPVNLTLELKKPEDQKPYLWIKWLPPTLVDVRSGWLTLQYEIRLQPEKTAEWETHFAGQQTQFKILSLYPGQKYLVQVRCKPDHGFWSEWSPESSIQIPNDFSMKDTTMWIFVAILSAVVCLIMIWAVALKGYSMVACILPPVPGPKIKGFDTHLLEKGKSEELLSALGCQDFPPTSDCEDLLVEFLEVDDSEDQQLMPAHSKEHPSQGRKPTHLDPDSDSGRGSCDSPSLLSEKCDEPRANPPKFHTPEGIEKPGDPETNLPRPQDPQSTSSSTWPLPQPPILHDPGSSYHNLADVGQLVLGTAGATAALLEKTDRHGNRAEESESFHSKTDQGTVWLLPQDKGPFVSPKPLEYVEIHKVSKDGALALLPKQQENGDRPEKAGAPETSKEYAQVSRVMDNHILVLVQDPRARNVAPFEEPTKETPPSRPQNPAAKDLASFTTAPGHCRHPLGGLDYLDPAGFMHSFQ</sequence>
<reference evidence="13" key="2">
    <citation type="submission" date="2025-08" db="UniProtKB">
        <authorList>
            <consortium name="Ensembl"/>
        </authorList>
    </citation>
    <scope>IDENTIFICATION</scope>
</reference>
<keyword evidence="3 10" id="KW-0479">Metal-binding</keyword>
<feature type="chain" id="PRO_5021498875" description="Prolactin receptor" evidence="10">
    <location>
        <begin position="25"/>
        <end position="564"/>
    </location>
</feature>
<evidence type="ECO:0000256" key="3">
    <source>
        <dbReference type="ARBA" id="ARBA00022723"/>
    </source>
</evidence>
<dbReference type="FunFam" id="2.60.40.10:FF:000358">
    <property type="entry name" value="Prolactin receptor"/>
    <property type="match status" value="1"/>
</dbReference>
<dbReference type="AlphaFoldDB" id="A0A4X1TEY4"/>
<dbReference type="InterPro" id="IPR013783">
    <property type="entry name" value="Ig-like_fold"/>
</dbReference>